<dbReference type="AlphaFoldDB" id="A0A1F5PY53"/>
<dbReference type="EC" id="3.1.3.48" evidence="1"/>
<accession>A0A1F5PY53</accession>
<dbReference type="STRING" id="1817841.A3B10_03730"/>
<comment type="caution">
    <text evidence="3">The sequence shown here is derived from an EMBL/GenBank/DDBJ whole genome shotgun (WGS) entry which is preliminary data.</text>
</comment>
<proteinExistence type="predicted"/>
<dbReference type="GO" id="GO:0004725">
    <property type="term" value="F:protein tyrosine phosphatase activity"/>
    <property type="evidence" value="ECO:0007669"/>
    <property type="project" value="UniProtKB-EC"/>
</dbReference>
<dbReference type="InterPro" id="IPR036196">
    <property type="entry name" value="Ptyr_pPase_sf"/>
</dbReference>
<dbReference type="InterPro" id="IPR050438">
    <property type="entry name" value="LMW_PTPase"/>
</dbReference>
<reference evidence="3 4" key="1">
    <citation type="journal article" date="2016" name="Nat. Commun.">
        <title>Thousands of microbial genomes shed light on interconnected biogeochemical processes in an aquifer system.</title>
        <authorList>
            <person name="Anantharaman K."/>
            <person name="Brown C.T."/>
            <person name="Hug L.A."/>
            <person name="Sharon I."/>
            <person name="Castelle C.J."/>
            <person name="Probst A.J."/>
            <person name="Thomas B.C."/>
            <person name="Singh A."/>
            <person name="Wilkins M.J."/>
            <person name="Karaoz U."/>
            <person name="Brodie E.L."/>
            <person name="Williams K.H."/>
            <person name="Hubbard S.S."/>
            <person name="Banfield J.F."/>
        </authorList>
    </citation>
    <scope>NUCLEOTIDE SEQUENCE [LARGE SCALE GENOMIC DNA]</scope>
</reference>
<dbReference type="PANTHER" id="PTHR11717:SF7">
    <property type="entry name" value="LOW MOLECULAR WEIGHT PHOSPHOTYROSINE PROTEIN PHOSPHATASE"/>
    <property type="match status" value="1"/>
</dbReference>
<dbReference type="EMBL" id="MFFB01000007">
    <property type="protein sequence ID" value="OGE94871.1"/>
    <property type="molecule type" value="Genomic_DNA"/>
</dbReference>
<dbReference type="PANTHER" id="PTHR11717">
    <property type="entry name" value="LOW MOLECULAR WEIGHT PROTEIN TYROSINE PHOSPHATASE"/>
    <property type="match status" value="1"/>
</dbReference>
<gene>
    <name evidence="3" type="ORF">A3B10_03730</name>
</gene>
<dbReference type="InterPro" id="IPR023485">
    <property type="entry name" value="Ptyr_pPase"/>
</dbReference>
<feature type="domain" description="Phosphotyrosine protein phosphatase I" evidence="2">
    <location>
        <begin position="6"/>
        <end position="153"/>
    </location>
</feature>
<evidence type="ECO:0000256" key="1">
    <source>
        <dbReference type="ARBA" id="ARBA00013064"/>
    </source>
</evidence>
<evidence type="ECO:0000313" key="4">
    <source>
        <dbReference type="Proteomes" id="UP000177281"/>
    </source>
</evidence>
<evidence type="ECO:0000259" key="2">
    <source>
        <dbReference type="Pfam" id="PF01451"/>
    </source>
</evidence>
<evidence type="ECO:0000313" key="3">
    <source>
        <dbReference type="EMBL" id="OGE94871.1"/>
    </source>
</evidence>
<sequence length="191" mass="21664">MGSKLILVVCNGNVHRSVVAQLCITRELQRRSIDGIACVSRGLQGTAGTALPQGRNLRDYPREWSLTKPVLDRLGIEIPVTQQSMPVDRAVVEQARVIFAMDSGVLLQRSNSLVNQFSDQRHKMRLLGELTRRHQDIPDCFGSDSADLHEVVNHSIHRIIEKGFDELLHWVSCDTKQESSLDLVHFYRDWP</sequence>
<dbReference type="Pfam" id="PF01451">
    <property type="entry name" value="LMWPc"/>
    <property type="match status" value="1"/>
</dbReference>
<dbReference type="SUPFAM" id="SSF52788">
    <property type="entry name" value="Phosphotyrosine protein phosphatases I"/>
    <property type="match status" value="1"/>
</dbReference>
<organism evidence="3 4">
    <name type="scientific">Candidatus Doudnabacteria bacterium RIFCSPLOWO2_01_FULL_44_21</name>
    <dbReference type="NCBI Taxonomy" id="1817841"/>
    <lineage>
        <taxon>Bacteria</taxon>
        <taxon>Candidatus Doudnaibacteriota</taxon>
    </lineage>
</organism>
<protein>
    <recommendedName>
        <fullName evidence="1">protein-tyrosine-phosphatase</fullName>
        <ecNumber evidence="1">3.1.3.48</ecNumber>
    </recommendedName>
</protein>
<dbReference type="Gene3D" id="3.40.50.2300">
    <property type="match status" value="1"/>
</dbReference>
<name>A0A1F5PY53_9BACT</name>
<dbReference type="Proteomes" id="UP000177281">
    <property type="component" value="Unassembled WGS sequence"/>
</dbReference>